<evidence type="ECO:0000313" key="2">
    <source>
        <dbReference type="Proteomes" id="UP000682782"/>
    </source>
</evidence>
<dbReference type="Proteomes" id="UP000682782">
    <property type="component" value="Chromosome"/>
</dbReference>
<proteinExistence type="predicted"/>
<keyword evidence="2" id="KW-1185">Reference proteome</keyword>
<accession>A0AC61N428</accession>
<dbReference type="EMBL" id="CP068393">
    <property type="protein sequence ID" value="QUC67830.1"/>
    <property type="molecule type" value="Genomic_DNA"/>
</dbReference>
<gene>
    <name evidence="1" type="primary">infB</name>
    <name evidence="1" type="ORF">JYE49_03780</name>
</gene>
<reference evidence="1" key="1">
    <citation type="submission" date="2021-01" db="EMBL/GenBank/DDBJ databases">
        <title>Complete genome sequence of Clostridiales bacterium R-7.</title>
        <authorList>
            <person name="Mahoney-Kurpe S.C."/>
            <person name="Palevich N."/>
            <person name="Koike S."/>
            <person name="Moon C.D."/>
            <person name="Attwood G.T."/>
        </authorList>
    </citation>
    <scope>NUCLEOTIDE SEQUENCE</scope>
    <source>
        <strain evidence="1">R-7</strain>
    </source>
</reference>
<organism evidence="1 2">
    <name type="scientific">Aristaeella hokkaidonensis</name>
    <dbReference type="NCBI Taxonomy" id="3046382"/>
    <lineage>
        <taxon>Bacteria</taxon>
        <taxon>Bacillati</taxon>
        <taxon>Bacillota</taxon>
        <taxon>Clostridia</taxon>
        <taxon>Eubacteriales</taxon>
        <taxon>Aristaeellaceae</taxon>
        <taxon>Aristaeella</taxon>
    </lineage>
</organism>
<evidence type="ECO:0000313" key="1">
    <source>
        <dbReference type="EMBL" id="QUC67830.1"/>
    </source>
</evidence>
<keyword evidence="1" id="KW-0396">Initiation factor</keyword>
<name>A0AC61N428_9FIRM</name>
<protein>
    <submittedName>
        <fullName evidence="1">Translation initiation factor IF-2</fullName>
    </submittedName>
</protein>
<keyword evidence="1" id="KW-0648">Protein biosynthesis</keyword>
<sequence length="938" mass="101430">MANVKLKDATKELVEEASGILEEATRIRKEADGLFDALKRLDSEMNRQAEEEAARRRQQEQMKAQSAHTKAFTMLDDDEKQMMEAARKEEASKAAEPAPEKPVKKAEEPARKEAEVPVAEKPAEPAKPAAEEKKPAKKIESYVATPDDPDPSRPAAPKKPAIGQIMSRPGDNPPPARPARPAGQQGPYGRPAGQQGPYGRPAGQPGQYGRPAGQQGPYGRPAGQPGQYGRPAGQQGQFGRPAGQPGQYGRPAGGQAGGPRPQGGGFGGGRQGSAGGGRQRTPELAVPMEKERVSNYDPNKKNYIRQHDPEHVSRNRKQASKNAHFNGYDDEVIRGGKRARAKKPSAQQMMAPIKIETAYMAGDTITVRDLTEKIGKSASEIIKKLFLLGNMATINSEIDFDTAQLVCSDFEITLERKQEQTAEAALVAEDFDDAEENLQPRPPVVTIMGHVDHGKTSLLDYIRKSRVTAGEAGGITQHIGAYTVDVDGRKITFLDTPGHEAFTAMRARGTQATDIAVLVVAADDSVMPQTVESINHAKAAEVPVIVAINKMDKPDANPDRVKQDLTQYGLVCEDWGGETICVPVSAVTGQGVDDLLEMILLQADMLQLQANPNRLGKGVIIEAKLDKARGPLATVLLQNGTLHVGDSIIAGLASGKVRALINDKGERVSEAGPSMPVEIMGFDDVPSAGDEMIAVGDDHLSRQVADERREKIKASREATMAKMSMENLFSSIEAGKVTTLNLIIKADVQGSVEAVKQAMEKLSNDEVKIRVLHSAAGAITKDDVNLASAFNAIIIGFNIRPDASAREAAEKQKVDVRMYTVIYKAIEDMELAMKGMLEPEYREVLLGHAEVRNVFKITGSGIIAGCYVTDGKVQRNAGVRLLRDNVVVFEGKLSSLRHLKDDVKEMAAGYECGMSLEGHNDIKEGDVVECYIMEEIPR</sequence>